<feature type="domain" description="Gingipain" evidence="2">
    <location>
        <begin position="539"/>
        <end position="883"/>
    </location>
</feature>
<dbReference type="Proteomes" id="UP001594351">
    <property type="component" value="Unassembled WGS sequence"/>
</dbReference>
<comment type="caution">
    <text evidence="3">The sequence shown here is derived from an EMBL/GenBank/DDBJ whole genome shotgun (WGS) entry which is preliminary data.</text>
</comment>
<keyword evidence="4" id="KW-1185">Reference proteome</keyword>
<sequence>MNKGHQGSSIRIYQLFVWVLVMFILLPVQAQERFVANLNHDLPLRDGTIISSFSIFEDHGQVIVQWITAGEPATIGFNLYRQDQETKHYLLVNHTLLPGLLHAPQGGIYQFIDEAARLGSQFSYKLEEIDRRGRSHLHGPYTLQTGQTGTLLSEKLKVERYFKRCHVSPAIRNRVPEKTVHSTRTIDSSTRQRPGWIKITVIEQGLYYIDAVDVATLLNMSLEKTQQLIAAQRLNLSSQGRTVAYLPKSDATGFYFYGERIDSIYTSENVYQLRPGDGYTMKIVAGSGPAPASGDQTFMDNVHFEEDHYASTTICSEPEGDFWFWDFIYANSGGKLFSFHLDGVAPDQAGTTIKVNLHGATELVAGNDHHTIITLKNTPSGDVQLADVIWDGIGPLSLELEIAPNLLVAGTNTLEITGLLNPGVQYNYIYVDSFTVNYQRFYETVNDQFVAQGDDNPVVTISGFSDPDLLLFDISNPRQPKLLTATTIEEIRSNYRISFTPLTSESKYFTLSSSVVRVPLAMTLVPPPQLKWAFNRADYLVITPTVLKVSAKRLASYRQQKGLEVMVAVLDDIYNDFNYGLKSPHAVRKLISYAVQKWALPPSFIVLAGKGTYDYQNIYGYGDNLMPPFLVNTPYGLYASDAPFVDHIGADDVPDIACGRIPALTAAEFEVMIDKIIHYESPVDYDVWTKRVTMIADYLDEQAGNFPATSDDLITLIPEDDYTVEKIYHSDHALADARQMIQDSFNNGTLLVNYVGHGLYDRLANDGMLMKGHVPLLVNRYQLPIMIGMTCLVGNFSLPGYACLSEDLLAHPNGGTIAVWAPTGLSLNEEAEILAHDLFISVFQDYEKILGQVVLEALQTHASQSSQLFNMQIFTLLGDPALEIQ</sequence>
<gene>
    <name evidence="3" type="ORF">ACFL27_25920</name>
</gene>
<reference evidence="3 4" key="1">
    <citation type="submission" date="2024-09" db="EMBL/GenBank/DDBJ databases">
        <title>Laminarin stimulates single cell rates of sulfate reduction while oxygen inhibits transcriptomic activity in coastal marine sediment.</title>
        <authorList>
            <person name="Lindsay M."/>
            <person name="Orcutt B."/>
            <person name="Emerson D."/>
            <person name="Stepanauskas R."/>
            <person name="D'Angelo T."/>
        </authorList>
    </citation>
    <scope>NUCLEOTIDE SEQUENCE [LARGE SCALE GENOMIC DNA]</scope>
    <source>
        <strain evidence="3">SAG AM-311-K15</strain>
    </source>
</reference>
<evidence type="ECO:0000259" key="2">
    <source>
        <dbReference type="Pfam" id="PF01364"/>
    </source>
</evidence>
<dbReference type="InterPro" id="IPR029030">
    <property type="entry name" value="Caspase-like_dom_sf"/>
</dbReference>
<evidence type="ECO:0000313" key="3">
    <source>
        <dbReference type="EMBL" id="MFC1853635.1"/>
    </source>
</evidence>
<dbReference type="InterPro" id="IPR029031">
    <property type="entry name" value="Gingipain_N_sf"/>
</dbReference>
<dbReference type="SUPFAM" id="SSF52129">
    <property type="entry name" value="Caspase-like"/>
    <property type="match status" value="1"/>
</dbReference>
<accession>A0ABV6Z5C7</accession>
<dbReference type="Pfam" id="PF01364">
    <property type="entry name" value="Peptidase_C25"/>
    <property type="match status" value="1"/>
</dbReference>
<dbReference type="Gene3D" id="3.40.50.1460">
    <property type="match status" value="1"/>
</dbReference>
<keyword evidence="1" id="KW-0732">Signal</keyword>
<evidence type="ECO:0000256" key="1">
    <source>
        <dbReference type="ARBA" id="ARBA00022729"/>
    </source>
</evidence>
<dbReference type="EMBL" id="JBHPBY010000557">
    <property type="protein sequence ID" value="MFC1853635.1"/>
    <property type="molecule type" value="Genomic_DNA"/>
</dbReference>
<organism evidence="3 4">
    <name type="scientific">candidate division CSSED10-310 bacterium</name>
    <dbReference type="NCBI Taxonomy" id="2855610"/>
    <lineage>
        <taxon>Bacteria</taxon>
        <taxon>Bacteria division CSSED10-310</taxon>
    </lineage>
</organism>
<proteinExistence type="predicted"/>
<protein>
    <submittedName>
        <fullName evidence="3">C25 family cysteine peptidase</fullName>
    </submittedName>
</protein>
<dbReference type="Gene3D" id="3.40.50.10390">
    <property type="entry name" value="Gingipain r, domain 1"/>
    <property type="match status" value="1"/>
</dbReference>
<evidence type="ECO:0000313" key="4">
    <source>
        <dbReference type="Proteomes" id="UP001594351"/>
    </source>
</evidence>
<dbReference type="InterPro" id="IPR001769">
    <property type="entry name" value="Gingipain"/>
</dbReference>
<name>A0ABV6Z5C7_UNCC1</name>